<dbReference type="Pfam" id="PF16925">
    <property type="entry name" value="TetR_C_13"/>
    <property type="match status" value="1"/>
</dbReference>
<protein>
    <submittedName>
        <fullName evidence="6">TetR/AcrR family transcriptional regulator</fullName>
    </submittedName>
</protein>
<gene>
    <name evidence="6" type="ORF">JHL17_29240</name>
</gene>
<dbReference type="SUPFAM" id="SSF46689">
    <property type="entry name" value="Homeodomain-like"/>
    <property type="match status" value="1"/>
</dbReference>
<comment type="caution">
    <text evidence="6">The sequence shown here is derived from an EMBL/GenBank/DDBJ whole genome shotgun (WGS) entry which is preliminary data.</text>
</comment>
<dbReference type="Pfam" id="PF00440">
    <property type="entry name" value="TetR_N"/>
    <property type="match status" value="1"/>
</dbReference>
<sequence length="208" mass="22695">MQPDSKTRLLDAALRVVRTKGYTATRIEDLCAEAGVTKGSFFHHFKSKDELMLAAVAHWNAMTGGLFAQAPYHDLADPLDRLLAYLDFRKELLAGDLPDFTCFAGTITQEAYETRPEIVAACAGNIGGHARTLEADILEAMRKYGVTADWSAESLALHTQAVLQGAFVLAKAKGGASVAADSIDHLRRYLRLLFRRDSGNGSPEPKEN</sequence>
<reference evidence="7" key="1">
    <citation type="submission" date="2021-01" db="EMBL/GenBank/DDBJ databases">
        <title>Genome public.</title>
        <authorList>
            <person name="Liu C."/>
            <person name="Sun Q."/>
        </authorList>
    </citation>
    <scope>NUCLEOTIDE SEQUENCE [LARGE SCALE GENOMIC DNA]</scope>
    <source>
        <strain evidence="7">YIM B02556</strain>
    </source>
</reference>
<feature type="DNA-binding region" description="H-T-H motif" evidence="4">
    <location>
        <begin position="26"/>
        <end position="45"/>
    </location>
</feature>
<feature type="domain" description="HTH tetR-type" evidence="5">
    <location>
        <begin position="3"/>
        <end position="63"/>
    </location>
</feature>
<dbReference type="PANTHER" id="PTHR47506:SF1">
    <property type="entry name" value="HTH-TYPE TRANSCRIPTIONAL REGULATOR YJDC"/>
    <property type="match status" value="1"/>
</dbReference>
<evidence type="ECO:0000256" key="1">
    <source>
        <dbReference type="ARBA" id="ARBA00023015"/>
    </source>
</evidence>
<dbReference type="PROSITE" id="PS50977">
    <property type="entry name" value="HTH_TETR_2"/>
    <property type="match status" value="1"/>
</dbReference>
<dbReference type="InterPro" id="IPR009057">
    <property type="entry name" value="Homeodomain-like_sf"/>
</dbReference>
<evidence type="ECO:0000256" key="3">
    <source>
        <dbReference type="ARBA" id="ARBA00023163"/>
    </source>
</evidence>
<dbReference type="SUPFAM" id="SSF48498">
    <property type="entry name" value="Tetracyclin repressor-like, C-terminal domain"/>
    <property type="match status" value="1"/>
</dbReference>
<keyword evidence="3" id="KW-0804">Transcription</keyword>
<organism evidence="6 7">
    <name type="scientific">Azospirillum endophyticum</name>
    <dbReference type="NCBI Taxonomy" id="2800326"/>
    <lineage>
        <taxon>Bacteria</taxon>
        <taxon>Pseudomonadati</taxon>
        <taxon>Pseudomonadota</taxon>
        <taxon>Alphaproteobacteria</taxon>
        <taxon>Rhodospirillales</taxon>
        <taxon>Azospirillaceae</taxon>
        <taxon>Azospirillum</taxon>
    </lineage>
</organism>
<evidence type="ECO:0000259" key="5">
    <source>
        <dbReference type="PROSITE" id="PS50977"/>
    </source>
</evidence>
<accession>A0ABS1FDI2</accession>
<dbReference type="InterPro" id="IPR001647">
    <property type="entry name" value="HTH_TetR"/>
</dbReference>
<dbReference type="InterPro" id="IPR011075">
    <property type="entry name" value="TetR_C"/>
</dbReference>
<evidence type="ECO:0000313" key="7">
    <source>
        <dbReference type="Proteomes" id="UP000652760"/>
    </source>
</evidence>
<evidence type="ECO:0000256" key="4">
    <source>
        <dbReference type="PROSITE-ProRule" id="PRU00335"/>
    </source>
</evidence>
<name>A0ABS1FDI2_9PROT</name>
<keyword evidence="7" id="KW-1185">Reference proteome</keyword>
<evidence type="ECO:0000256" key="2">
    <source>
        <dbReference type="ARBA" id="ARBA00023125"/>
    </source>
</evidence>
<dbReference type="Gene3D" id="1.10.357.10">
    <property type="entry name" value="Tetracycline Repressor, domain 2"/>
    <property type="match status" value="1"/>
</dbReference>
<dbReference type="PRINTS" id="PR00455">
    <property type="entry name" value="HTHTETR"/>
</dbReference>
<dbReference type="Proteomes" id="UP000652760">
    <property type="component" value="Unassembled WGS sequence"/>
</dbReference>
<evidence type="ECO:0000313" key="6">
    <source>
        <dbReference type="EMBL" id="MBK1841492.1"/>
    </source>
</evidence>
<dbReference type="PANTHER" id="PTHR47506">
    <property type="entry name" value="TRANSCRIPTIONAL REGULATORY PROTEIN"/>
    <property type="match status" value="1"/>
</dbReference>
<dbReference type="InterPro" id="IPR036271">
    <property type="entry name" value="Tet_transcr_reg_TetR-rel_C_sf"/>
</dbReference>
<keyword evidence="1" id="KW-0805">Transcription regulation</keyword>
<proteinExistence type="predicted"/>
<keyword evidence="2 4" id="KW-0238">DNA-binding</keyword>
<dbReference type="EMBL" id="JAENHM010000073">
    <property type="protein sequence ID" value="MBK1841492.1"/>
    <property type="molecule type" value="Genomic_DNA"/>
</dbReference>
<dbReference type="RefSeq" id="WP_200198144.1">
    <property type="nucleotide sequence ID" value="NZ_JAENHM010000073.1"/>
</dbReference>